<dbReference type="AlphaFoldDB" id="A0A3S5FG21"/>
<proteinExistence type="predicted"/>
<keyword evidence="3" id="KW-1185">Reference proteome</keyword>
<dbReference type="Proteomes" id="UP000784294">
    <property type="component" value="Unassembled WGS sequence"/>
</dbReference>
<evidence type="ECO:0000313" key="2">
    <source>
        <dbReference type="EMBL" id="VEL35451.1"/>
    </source>
</evidence>
<dbReference type="EMBL" id="CAAALY010249872">
    <property type="protein sequence ID" value="VEL35451.1"/>
    <property type="molecule type" value="Genomic_DNA"/>
</dbReference>
<gene>
    <name evidence="2" type="ORF">PXEA_LOCUS28891</name>
</gene>
<accession>A0A3S5FG21</accession>
<feature type="region of interest" description="Disordered" evidence="1">
    <location>
        <begin position="28"/>
        <end position="65"/>
    </location>
</feature>
<protein>
    <submittedName>
        <fullName evidence="2">Uncharacterized protein</fullName>
    </submittedName>
</protein>
<sequence length="263" mass="29649">MIQDIIHRRGAPPTVEYTASATCNLNRRSELGGSRHGTNKNVNEEDYEDEEVDEDDDEVERGGEPCNDDFLLGRVDLTRAPEEMDVEFGRRRVSRKSTGVYEESLYEDVEEDRISQGCARVSNVADIRLIGNGNGNSGQVDAVAAAGERTRRLIEALDSLRRSVDMKTSQMEITRRIRSKSGGGNVDESERMTGLVTGRRSVEFWRKDDQRSEDFRYPNRVIRESPSRQDGVQISGSRVSGCKLKEGHQVLLPILFLHFLLSL</sequence>
<evidence type="ECO:0000256" key="1">
    <source>
        <dbReference type="SAM" id="MobiDB-lite"/>
    </source>
</evidence>
<evidence type="ECO:0000313" key="3">
    <source>
        <dbReference type="Proteomes" id="UP000784294"/>
    </source>
</evidence>
<organism evidence="2 3">
    <name type="scientific">Protopolystoma xenopodis</name>
    <dbReference type="NCBI Taxonomy" id="117903"/>
    <lineage>
        <taxon>Eukaryota</taxon>
        <taxon>Metazoa</taxon>
        <taxon>Spiralia</taxon>
        <taxon>Lophotrochozoa</taxon>
        <taxon>Platyhelminthes</taxon>
        <taxon>Monogenea</taxon>
        <taxon>Polyopisthocotylea</taxon>
        <taxon>Polystomatidea</taxon>
        <taxon>Polystomatidae</taxon>
        <taxon>Protopolystoma</taxon>
    </lineage>
</organism>
<feature type="compositionally biased region" description="Acidic residues" evidence="1">
    <location>
        <begin position="44"/>
        <end position="59"/>
    </location>
</feature>
<comment type="caution">
    <text evidence="2">The sequence shown here is derived from an EMBL/GenBank/DDBJ whole genome shotgun (WGS) entry which is preliminary data.</text>
</comment>
<name>A0A3S5FG21_9PLAT</name>
<reference evidence="2" key="1">
    <citation type="submission" date="2018-11" db="EMBL/GenBank/DDBJ databases">
        <authorList>
            <consortium name="Pathogen Informatics"/>
        </authorList>
    </citation>
    <scope>NUCLEOTIDE SEQUENCE</scope>
</reference>